<gene>
    <name evidence="2" type="ORF">JDO7802_02908</name>
</gene>
<dbReference type="AlphaFoldDB" id="A0A0M6YNQ8"/>
<feature type="signal peptide" evidence="1">
    <location>
        <begin position="1"/>
        <end position="24"/>
    </location>
</feature>
<sequence length="151" mass="16458">MSNACRALLLLLLLTACGVSPDAARDEARRINELDSATLWQAQVTTNDFTELNQVEAELGSRDQFVNGPYYLGQRSLAQARPGRWRRPRQDDPNLDGIDCSDFLTGAAAQAELMGSGGPLNDRHRLDEDGDGLACGWRDDLQRIAARATGG</sequence>
<dbReference type="Proteomes" id="UP000049222">
    <property type="component" value="Unassembled WGS sequence"/>
</dbReference>
<dbReference type="PROSITE" id="PS51257">
    <property type="entry name" value="PROKAR_LIPOPROTEIN"/>
    <property type="match status" value="1"/>
</dbReference>
<dbReference type="STRING" id="420998.JDO7802_02908"/>
<keyword evidence="1" id="KW-0732">Signal</keyword>
<accession>A0A0M6YNQ8</accession>
<dbReference type="OrthoDB" id="7951357at2"/>
<feature type="chain" id="PRO_5005808246" description="Excalibur calcium-binding domain-containing protein" evidence="1">
    <location>
        <begin position="25"/>
        <end position="151"/>
    </location>
</feature>
<protein>
    <recommendedName>
        <fullName evidence="4">Excalibur calcium-binding domain-containing protein</fullName>
    </recommendedName>
</protein>
<dbReference type="RefSeq" id="WP_055086645.1">
    <property type="nucleotide sequence ID" value="NZ_CXSU01000012.1"/>
</dbReference>
<proteinExistence type="predicted"/>
<keyword evidence="3" id="KW-1185">Reference proteome</keyword>
<evidence type="ECO:0000256" key="1">
    <source>
        <dbReference type="SAM" id="SignalP"/>
    </source>
</evidence>
<reference evidence="2 3" key="1">
    <citation type="submission" date="2015-07" db="EMBL/GenBank/DDBJ databases">
        <authorList>
            <person name="Noorani M."/>
        </authorList>
    </citation>
    <scope>NUCLEOTIDE SEQUENCE [LARGE SCALE GENOMIC DNA]</scope>
    <source>
        <strain evidence="2 3">CECT 7802</strain>
    </source>
</reference>
<name>A0A0M6YNQ8_9RHOB</name>
<evidence type="ECO:0000313" key="3">
    <source>
        <dbReference type="Proteomes" id="UP000049222"/>
    </source>
</evidence>
<evidence type="ECO:0000313" key="2">
    <source>
        <dbReference type="EMBL" id="CTQ50877.1"/>
    </source>
</evidence>
<organism evidence="2 3">
    <name type="scientific">Jannaschia donghaensis</name>
    <dbReference type="NCBI Taxonomy" id="420998"/>
    <lineage>
        <taxon>Bacteria</taxon>
        <taxon>Pseudomonadati</taxon>
        <taxon>Pseudomonadota</taxon>
        <taxon>Alphaproteobacteria</taxon>
        <taxon>Rhodobacterales</taxon>
        <taxon>Roseobacteraceae</taxon>
        <taxon>Jannaschia</taxon>
    </lineage>
</organism>
<dbReference type="EMBL" id="CXSU01000012">
    <property type="protein sequence ID" value="CTQ50877.1"/>
    <property type="molecule type" value="Genomic_DNA"/>
</dbReference>
<evidence type="ECO:0008006" key="4">
    <source>
        <dbReference type="Google" id="ProtNLM"/>
    </source>
</evidence>